<proteinExistence type="predicted"/>
<dbReference type="EMBL" id="JRWM01000005">
    <property type="protein sequence ID" value="KHA61671.1"/>
    <property type="molecule type" value="Genomic_DNA"/>
</dbReference>
<protein>
    <submittedName>
        <fullName evidence="2">Uncharacterized protein</fullName>
    </submittedName>
</protein>
<dbReference type="PROSITE" id="PS51257">
    <property type="entry name" value="PROKAR_LIPOPROTEIN"/>
    <property type="match status" value="1"/>
</dbReference>
<name>A0ABR4YEH1_9VIBR</name>
<feature type="chain" id="PRO_5046663954" evidence="1">
    <location>
        <begin position="17"/>
        <end position="474"/>
    </location>
</feature>
<evidence type="ECO:0000313" key="2">
    <source>
        <dbReference type="EMBL" id="KHA61671.1"/>
    </source>
</evidence>
<sequence>MKAAKSALLLTLPALMVGCGGGSGGSSGGGNGGGTAPTTYTWQFVQMKELPKSAMEQFCGVGNTTVFNIDDSDSDSSNWLYTFAAKAPNISDIIVYNVDGSLADSSLDKFDINQTNGTLTFTENDIPDGGYLVVVDSSNGIDNVLSVEKDAIQNFVVKVNREQGQQSCLTSGSLISDSRLKKVNIGTFNGIVTTSVESYVDGKSPKDSGTVKADIEVLATNENLLLSGYNTNGEIIGYKFINKFELSDNSSSTPNTVFLEPMYDSNTIDFTNTAGAVFGSITMKAIYSGFTFDWYSWTTEANSFTTSAPAIPSVKYSSSYNGTLNGWNVRHNSALESAASNVSLAALDMPTQPINLDCSGANCYFSETDVTSLNSELNTISLSSGNARYTLVSTGNALVPKIVNVNYPNSSTTISSKMLLSESSNVELRKAFLVDGTTRNYEPSTDYIDLLATPSDDLQNRRTMASYDYTLISK</sequence>
<reference evidence="2 3" key="1">
    <citation type="submission" date="2014-10" db="EMBL/GenBank/DDBJ databases">
        <title>Genome sequencing of Vibrio variabilis T01.</title>
        <authorList>
            <person name="Chan K.-G."/>
            <person name="Mohamad N.I."/>
        </authorList>
    </citation>
    <scope>NUCLEOTIDE SEQUENCE [LARGE SCALE GENOMIC DNA]</scope>
    <source>
        <strain evidence="2 3">T01</strain>
    </source>
</reference>
<keyword evidence="3" id="KW-1185">Reference proteome</keyword>
<dbReference type="RefSeq" id="WP_038213129.1">
    <property type="nucleotide sequence ID" value="NZ_JRWM01000005.1"/>
</dbReference>
<evidence type="ECO:0000313" key="3">
    <source>
        <dbReference type="Proteomes" id="UP000030520"/>
    </source>
</evidence>
<evidence type="ECO:0000256" key="1">
    <source>
        <dbReference type="SAM" id="SignalP"/>
    </source>
</evidence>
<keyword evidence="1" id="KW-0732">Signal</keyword>
<gene>
    <name evidence="2" type="ORF">NL53_04975</name>
</gene>
<comment type="caution">
    <text evidence="2">The sequence shown here is derived from an EMBL/GenBank/DDBJ whole genome shotgun (WGS) entry which is preliminary data.</text>
</comment>
<accession>A0ABR4YEH1</accession>
<organism evidence="2 3">
    <name type="scientific">Vibrio variabilis</name>
    <dbReference type="NCBI Taxonomy" id="990271"/>
    <lineage>
        <taxon>Bacteria</taxon>
        <taxon>Pseudomonadati</taxon>
        <taxon>Pseudomonadota</taxon>
        <taxon>Gammaproteobacteria</taxon>
        <taxon>Vibrionales</taxon>
        <taxon>Vibrionaceae</taxon>
        <taxon>Vibrio</taxon>
    </lineage>
</organism>
<dbReference type="Proteomes" id="UP000030520">
    <property type="component" value="Unassembled WGS sequence"/>
</dbReference>
<feature type="signal peptide" evidence="1">
    <location>
        <begin position="1"/>
        <end position="16"/>
    </location>
</feature>